<accession>A0A512HAS4</accession>
<evidence type="ECO:0000256" key="8">
    <source>
        <dbReference type="PIRSR" id="PIRSR614732-1"/>
    </source>
</evidence>
<feature type="binding site" evidence="7 9">
    <location>
        <position position="198"/>
    </location>
    <ligand>
        <name>substrate</name>
    </ligand>
</feature>
<dbReference type="UniPathway" id="UPA00070">
    <property type="reaction ID" value="UER00120"/>
</dbReference>
<feature type="binding site" evidence="7 9">
    <location>
        <position position="14"/>
    </location>
    <ligand>
        <name>substrate</name>
    </ligand>
</feature>
<evidence type="ECO:0000256" key="2">
    <source>
        <dbReference type="ARBA" id="ARBA00004861"/>
    </source>
</evidence>
<dbReference type="InterPro" id="IPR047596">
    <property type="entry name" value="OMPdecase_bac"/>
</dbReference>
<dbReference type="GO" id="GO:0004590">
    <property type="term" value="F:orotidine-5'-phosphate decarboxylase activity"/>
    <property type="evidence" value="ECO:0007669"/>
    <property type="project" value="UniProtKB-UniRule"/>
</dbReference>
<dbReference type="InterPro" id="IPR014732">
    <property type="entry name" value="OMPdecase"/>
</dbReference>
<feature type="domain" description="Orotidine 5'-phosphate decarboxylase" evidence="11">
    <location>
        <begin position="8"/>
        <end position="234"/>
    </location>
</feature>
<keyword evidence="4 7" id="KW-0665">Pyrimidine biosynthesis</keyword>
<evidence type="ECO:0000259" key="11">
    <source>
        <dbReference type="SMART" id="SM00934"/>
    </source>
</evidence>
<evidence type="ECO:0000256" key="1">
    <source>
        <dbReference type="ARBA" id="ARBA00002356"/>
    </source>
</evidence>
<name>A0A512HAS4_9PROT</name>
<dbReference type="Proteomes" id="UP000321567">
    <property type="component" value="Unassembled WGS sequence"/>
</dbReference>
<dbReference type="GO" id="GO:0006207">
    <property type="term" value="P:'de novo' pyrimidine nucleobase biosynthetic process"/>
    <property type="evidence" value="ECO:0007669"/>
    <property type="project" value="InterPro"/>
</dbReference>
<feature type="binding site" evidence="7">
    <location>
        <begin position="64"/>
        <end position="73"/>
    </location>
    <ligand>
        <name>substrate</name>
    </ligand>
</feature>
<dbReference type="CDD" id="cd04725">
    <property type="entry name" value="OMP_decarboxylase_like"/>
    <property type="match status" value="1"/>
</dbReference>
<dbReference type="Gene3D" id="3.20.20.70">
    <property type="entry name" value="Aldolase class I"/>
    <property type="match status" value="1"/>
</dbReference>
<evidence type="ECO:0000313" key="12">
    <source>
        <dbReference type="EMBL" id="GEO82549.1"/>
    </source>
</evidence>
<dbReference type="InterPro" id="IPR013785">
    <property type="entry name" value="Aldolase_TIM"/>
</dbReference>
<dbReference type="PROSITE" id="PS00156">
    <property type="entry name" value="OMPDECASE"/>
    <property type="match status" value="1"/>
</dbReference>
<dbReference type="Pfam" id="PF00215">
    <property type="entry name" value="OMPdecase"/>
    <property type="match status" value="1"/>
</dbReference>
<dbReference type="InterPro" id="IPR001754">
    <property type="entry name" value="OMPdeCOase_dom"/>
</dbReference>
<evidence type="ECO:0000313" key="13">
    <source>
        <dbReference type="Proteomes" id="UP000321567"/>
    </source>
</evidence>
<feature type="active site" description="For OMPdecase activity" evidence="8">
    <location>
        <position position="64"/>
    </location>
</feature>
<gene>
    <name evidence="7 12" type="primary">pyrF</name>
    <name evidence="12" type="ORF">ROR02_26800</name>
</gene>
<dbReference type="InterPro" id="IPR018089">
    <property type="entry name" value="OMPdecase_AS"/>
</dbReference>
<dbReference type="HAMAP" id="MF_01200_B">
    <property type="entry name" value="OMPdecase_type1_B"/>
    <property type="match status" value="1"/>
</dbReference>
<dbReference type="OrthoDB" id="9806203at2"/>
<sequence>MGRPTANPLFVALDTTDVGEATALAANLHDDVGGVKLGLEFFARHGHKGVREVFRAGGLPLFLDLKFHDIPNTVAGAVRAVMPLAPALLNVHAAGGQAMMAAARDSAQTEAARLGVAPPRLLAVTVPTSLDAEDLAATGVAGPVSDQVRRLAALAHAAGLDGVVCSALEAPLLRADLGPDFLLVTPGVRPTWASADDQKRVATPREALEAGADVLVIGRPITGASDPHRAARRILDDLIAERNLA</sequence>
<dbReference type="GO" id="GO:0044205">
    <property type="term" value="P:'de novo' UMP biosynthetic process"/>
    <property type="evidence" value="ECO:0007669"/>
    <property type="project" value="UniProtKB-UniRule"/>
</dbReference>
<evidence type="ECO:0000256" key="9">
    <source>
        <dbReference type="PIRSR" id="PIRSR614732-2"/>
    </source>
</evidence>
<evidence type="ECO:0000256" key="5">
    <source>
        <dbReference type="ARBA" id="ARBA00023239"/>
    </source>
</evidence>
<dbReference type="SMART" id="SM00934">
    <property type="entry name" value="OMPdecase"/>
    <property type="match status" value="1"/>
</dbReference>
<comment type="caution">
    <text evidence="12">The sequence shown here is derived from an EMBL/GenBank/DDBJ whole genome shotgun (WGS) entry which is preliminary data.</text>
</comment>
<dbReference type="RefSeq" id="WP_147164575.1">
    <property type="nucleotide sequence ID" value="NZ_BJZO01000087.1"/>
</dbReference>
<comment type="function">
    <text evidence="1 7">Catalyzes the decarboxylation of orotidine 5'-monophosphate (OMP) to uridine 5'-monophosphate (UMP).</text>
</comment>
<dbReference type="EC" id="4.1.1.23" evidence="7"/>
<evidence type="ECO:0000256" key="10">
    <source>
        <dbReference type="RuleBase" id="RU000512"/>
    </source>
</evidence>
<keyword evidence="13" id="KW-1185">Reference proteome</keyword>
<feature type="binding site" evidence="7 9">
    <location>
        <position position="219"/>
    </location>
    <ligand>
        <name>substrate</name>
    </ligand>
</feature>
<evidence type="ECO:0000256" key="6">
    <source>
        <dbReference type="ARBA" id="ARBA00049157"/>
    </source>
</evidence>
<dbReference type="SUPFAM" id="SSF51366">
    <property type="entry name" value="Ribulose-phoshate binding barrel"/>
    <property type="match status" value="1"/>
</dbReference>
<keyword evidence="3 7" id="KW-0210">Decarboxylase</keyword>
<keyword evidence="5 7" id="KW-0456">Lyase</keyword>
<protein>
    <recommendedName>
        <fullName evidence="7">Orotidine 5'-phosphate decarboxylase</fullName>
        <ecNumber evidence="7">4.1.1.23</ecNumber>
    </recommendedName>
    <alternativeName>
        <fullName evidence="7">OMP decarboxylase</fullName>
        <shortName evidence="7">OMPDCase</shortName>
        <shortName evidence="7">OMPdecase</shortName>
    </alternativeName>
</protein>
<organism evidence="12 13">
    <name type="scientific">Pararhodospirillum oryzae</name>
    <dbReference type="NCBI Taxonomy" id="478448"/>
    <lineage>
        <taxon>Bacteria</taxon>
        <taxon>Pseudomonadati</taxon>
        <taxon>Pseudomonadota</taxon>
        <taxon>Alphaproteobacteria</taxon>
        <taxon>Rhodospirillales</taxon>
        <taxon>Rhodospirillaceae</taxon>
        <taxon>Pararhodospirillum</taxon>
    </lineage>
</organism>
<feature type="binding site" evidence="7 9">
    <location>
        <position position="218"/>
    </location>
    <ligand>
        <name>substrate</name>
    </ligand>
</feature>
<feature type="active site" description="Proton donor" evidence="7">
    <location>
        <position position="66"/>
    </location>
</feature>
<evidence type="ECO:0000256" key="3">
    <source>
        <dbReference type="ARBA" id="ARBA00022793"/>
    </source>
</evidence>
<comment type="pathway">
    <text evidence="2 7 10">Pyrimidine metabolism; UMP biosynthesis via de novo pathway; UMP from orotate: step 2/2.</text>
</comment>
<feature type="binding site" evidence="7 9">
    <location>
        <position position="36"/>
    </location>
    <ligand>
        <name>substrate</name>
    </ligand>
</feature>
<reference evidence="12 13" key="1">
    <citation type="submission" date="2019-07" db="EMBL/GenBank/DDBJ databases">
        <title>Whole genome shotgun sequence of Rhodospirillum oryzae NBRC 107573.</title>
        <authorList>
            <person name="Hosoyama A."/>
            <person name="Uohara A."/>
            <person name="Ohji S."/>
            <person name="Ichikawa N."/>
        </authorList>
    </citation>
    <scope>NUCLEOTIDE SEQUENCE [LARGE SCALE GENOMIC DNA]</scope>
    <source>
        <strain evidence="12 13">NBRC 107573</strain>
    </source>
</reference>
<feature type="binding site" evidence="7 9">
    <location>
        <position position="189"/>
    </location>
    <ligand>
        <name>substrate</name>
    </ligand>
</feature>
<dbReference type="NCBIfam" id="NF001273">
    <property type="entry name" value="PRK00230.1"/>
    <property type="match status" value="1"/>
</dbReference>
<dbReference type="PANTHER" id="PTHR32119">
    <property type="entry name" value="OROTIDINE 5'-PHOSPHATE DECARBOXYLASE"/>
    <property type="match status" value="1"/>
</dbReference>
<dbReference type="InterPro" id="IPR011060">
    <property type="entry name" value="RibuloseP-bd_barrel"/>
</dbReference>
<evidence type="ECO:0000256" key="4">
    <source>
        <dbReference type="ARBA" id="ARBA00022975"/>
    </source>
</evidence>
<evidence type="ECO:0000256" key="7">
    <source>
        <dbReference type="HAMAP-Rule" id="MF_01200"/>
    </source>
</evidence>
<comment type="similarity">
    <text evidence="7">Belongs to the OMP decarboxylase family. Type 1 subfamily.</text>
</comment>
<feature type="active site" description="For OMPdecase activity" evidence="8">
    <location>
        <position position="69"/>
    </location>
</feature>
<dbReference type="EMBL" id="BJZO01000087">
    <property type="protein sequence ID" value="GEO82549.1"/>
    <property type="molecule type" value="Genomic_DNA"/>
</dbReference>
<dbReference type="PANTHER" id="PTHR32119:SF2">
    <property type="entry name" value="OROTIDINE 5'-PHOSPHATE DECARBOXYLASE"/>
    <property type="match status" value="1"/>
</dbReference>
<comment type="catalytic activity">
    <reaction evidence="6 7 10">
        <text>orotidine 5'-phosphate + H(+) = UMP + CO2</text>
        <dbReference type="Rhea" id="RHEA:11596"/>
        <dbReference type="ChEBI" id="CHEBI:15378"/>
        <dbReference type="ChEBI" id="CHEBI:16526"/>
        <dbReference type="ChEBI" id="CHEBI:57538"/>
        <dbReference type="ChEBI" id="CHEBI:57865"/>
        <dbReference type="EC" id="4.1.1.23"/>
    </reaction>
</comment>
<dbReference type="AlphaFoldDB" id="A0A512HAS4"/>
<proteinExistence type="inferred from homology"/>
<dbReference type="NCBIfam" id="TIGR01740">
    <property type="entry name" value="pyrF"/>
    <property type="match status" value="1"/>
</dbReference>
<dbReference type="GO" id="GO:0005829">
    <property type="term" value="C:cytosol"/>
    <property type="evidence" value="ECO:0007669"/>
    <property type="project" value="TreeGrafter"/>
</dbReference>
<comment type="subunit">
    <text evidence="7">Homodimer.</text>
</comment>
<feature type="active site" description="For OMPdecase activity" evidence="8">
    <location>
        <position position="66"/>
    </location>
</feature>
<feature type="binding site" evidence="7 9">
    <location>
        <position position="128"/>
    </location>
    <ligand>
        <name>substrate</name>
    </ligand>
</feature>